<feature type="transmembrane region" description="Helical" evidence="8">
    <location>
        <begin position="384"/>
        <end position="404"/>
    </location>
</feature>
<dbReference type="CDD" id="cd10322">
    <property type="entry name" value="SLC5sbd"/>
    <property type="match status" value="1"/>
</dbReference>
<dbReference type="RefSeq" id="WP_188393148.1">
    <property type="nucleotide sequence ID" value="NZ_BMEV01000074.1"/>
</dbReference>
<feature type="transmembrane region" description="Helical" evidence="8">
    <location>
        <begin position="45"/>
        <end position="69"/>
    </location>
</feature>
<dbReference type="PROSITE" id="PS50283">
    <property type="entry name" value="NA_SOLUT_SYMP_3"/>
    <property type="match status" value="1"/>
</dbReference>
<dbReference type="AlphaFoldDB" id="A0A8J2TSS0"/>
<reference evidence="9" key="2">
    <citation type="submission" date="2020-09" db="EMBL/GenBank/DDBJ databases">
        <authorList>
            <person name="Sun Q."/>
            <person name="Zhou Y."/>
        </authorList>
    </citation>
    <scope>NUCLEOTIDE SEQUENCE</scope>
    <source>
        <strain evidence="9">CGMCC 1.12360</strain>
    </source>
</reference>
<evidence type="ECO:0000256" key="7">
    <source>
        <dbReference type="RuleBase" id="RU362091"/>
    </source>
</evidence>
<evidence type="ECO:0000313" key="10">
    <source>
        <dbReference type="Proteomes" id="UP000602050"/>
    </source>
</evidence>
<comment type="similarity">
    <text evidence="2 7">Belongs to the sodium:solute symporter (SSF) (TC 2.A.21) family.</text>
</comment>
<reference evidence="9" key="1">
    <citation type="journal article" date="2014" name="Int. J. Syst. Evol. Microbiol.">
        <title>Complete genome sequence of Corynebacterium casei LMG S-19264T (=DSM 44701T), isolated from a smear-ripened cheese.</title>
        <authorList>
            <consortium name="US DOE Joint Genome Institute (JGI-PGF)"/>
            <person name="Walter F."/>
            <person name="Albersmeier A."/>
            <person name="Kalinowski J."/>
            <person name="Ruckert C."/>
        </authorList>
    </citation>
    <scope>NUCLEOTIDE SEQUENCE</scope>
    <source>
        <strain evidence="9">CGMCC 1.12360</strain>
    </source>
</reference>
<feature type="transmembrane region" description="Helical" evidence="8">
    <location>
        <begin position="359"/>
        <end position="378"/>
    </location>
</feature>
<evidence type="ECO:0000313" key="9">
    <source>
        <dbReference type="EMBL" id="GFZ87464.1"/>
    </source>
</evidence>
<keyword evidence="6 8" id="KW-0472">Membrane</keyword>
<evidence type="ECO:0000256" key="4">
    <source>
        <dbReference type="ARBA" id="ARBA00022692"/>
    </source>
</evidence>
<protein>
    <submittedName>
        <fullName evidence="9">Sodium:proline symporter</fullName>
    </submittedName>
</protein>
<name>A0A8J2TSS0_9BACI</name>
<dbReference type="EMBL" id="BMEV01000074">
    <property type="protein sequence ID" value="GFZ87464.1"/>
    <property type="molecule type" value="Genomic_DNA"/>
</dbReference>
<dbReference type="PANTHER" id="PTHR48086:SF7">
    <property type="entry name" value="SODIUM-SOLUTE SYMPORTER-RELATED"/>
    <property type="match status" value="1"/>
</dbReference>
<comment type="subcellular location">
    <subcellularLocation>
        <location evidence="1">Membrane</location>
        <topology evidence="1">Multi-pass membrane protein</topology>
    </subcellularLocation>
</comment>
<feature type="transmembrane region" description="Helical" evidence="8">
    <location>
        <begin position="148"/>
        <end position="169"/>
    </location>
</feature>
<keyword evidence="5 8" id="KW-1133">Transmembrane helix</keyword>
<feature type="transmembrane region" description="Helical" evidence="8">
    <location>
        <begin position="264"/>
        <end position="286"/>
    </location>
</feature>
<feature type="transmembrane region" description="Helical" evidence="8">
    <location>
        <begin position="222"/>
        <end position="243"/>
    </location>
</feature>
<dbReference type="GO" id="GO:0005886">
    <property type="term" value="C:plasma membrane"/>
    <property type="evidence" value="ECO:0007669"/>
    <property type="project" value="TreeGrafter"/>
</dbReference>
<evidence type="ECO:0000256" key="2">
    <source>
        <dbReference type="ARBA" id="ARBA00006434"/>
    </source>
</evidence>
<feature type="transmembrane region" description="Helical" evidence="8">
    <location>
        <begin position="310"/>
        <end position="338"/>
    </location>
</feature>
<feature type="transmembrane region" description="Helical" evidence="8">
    <location>
        <begin position="416"/>
        <end position="434"/>
    </location>
</feature>
<organism evidence="9 10">
    <name type="scientific">Compostibacillus humi</name>
    <dbReference type="NCBI Taxonomy" id="1245525"/>
    <lineage>
        <taxon>Bacteria</taxon>
        <taxon>Bacillati</taxon>
        <taxon>Bacillota</taxon>
        <taxon>Bacilli</taxon>
        <taxon>Bacillales</taxon>
        <taxon>Bacillaceae</taxon>
        <taxon>Compostibacillus</taxon>
    </lineage>
</organism>
<evidence type="ECO:0000256" key="5">
    <source>
        <dbReference type="ARBA" id="ARBA00022989"/>
    </source>
</evidence>
<proteinExistence type="inferred from homology"/>
<feature type="transmembrane region" description="Helical" evidence="8">
    <location>
        <begin position="181"/>
        <end position="202"/>
    </location>
</feature>
<dbReference type="GO" id="GO:0022857">
    <property type="term" value="F:transmembrane transporter activity"/>
    <property type="evidence" value="ECO:0007669"/>
    <property type="project" value="InterPro"/>
</dbReference>
<evidence type="ECO:0000256" key="3">
    <source>
        <dbReference type="ARBA" id="ARBA00022448"/>
    </source>
</evidence>
<feature type="transmembrane region" description="Helical" evidence="8">
    <location>
        <begin position="117"/>
        <end position="142"/>
    </location>
</feature>
<accession>A0A8J2TSS0</accession>
<gene>
    <name evidence="9" type="ORF">GCM10010978_29110</name>
</gene>
<dbReference type="Pfam" id="PF00474">
    <property type="entry name" value="SSF"/>
    <property type="match status" value="1"/>
</dbReference>
<evidence type="ECO:0000256" key="8">
    <source>
        <dbReference type="SAM" id="Phobius"/>
    </source>
</evidence>
<evidence type="ECO:0000256" key="1">
    <source>
        <dbReference type="ARBA" id="ARBA00004141"/>
    </source>
</evidence>
<keyword evidence="10" id="KW-1185">Reference proteome</keyword>
<keyword evidence="3" id="KW-0813">Transport</keyword>
<dbReference type="InterPro" id="IPR001734">
    <property type="entry name" value="Na/solute_symporter"/>
</dbReference>
<evidence type="ECO:0000256" key="6">
    <source>
        <dbReference type="ARBA" id="ARBA00023136"/>
    </source>
</evidence>
<feature type="transmembrane region" description="Helical" evidence="8">
    <location>
        <begin position="440"/>
        <end position="459"/>
    </location>
</feature>
<feature type="transmembrane region" description="Helical" evidence="8">
    <location>
        <begin position="6"/>
        <end position="25"/>
    </location>
</feature>
<sequence length="472" mass="50531">MSATLAIIISSLIILSIGVGISLWIGRRQKDIDDWNVGGRSLPIYVVAGTQFATGMGGGVLVAHVGIGYSAGWSAVTYNLLYSLGIVILVLFAGWLHKHKFSTLPDIFKRLYGENKLMMTIATLLAIIVPFGWLCTQLVAFGNLYTQITGISFTLLVVIFAAISLLFVLPGGLASVAWTDFVFGCFMLLLAILSGIYMLNMAGGWSGIVSNVPENIVSFPEGLGAVGLATIILWIFAIFPGALTNQMSYQRIYSSKDPKTARRGFYIAAVAGVISGTWASFMGIAIRSQNPGLENPELASGWLLTQIPTWFLAVYSGFIVATIMSTVSSAIQSVVVNITHDIYKSYINPNVNDRTLLQSSRILSVIVVIIAVALSLYYPQALGWLQATYAYSAAGLLVPIFLGIALRKTRFNSAKGATGGIISGIIGAAIAQIIGTSIPYAVYGVVLSLLGFIVFSFIYKASPDEEKKVSAL</sequence>
<dbReference type="InterPro" id="IPR038377">
    <property type="entry name" value="Na/Glc_symporter_sf"/>
</dbReference>
<dbReference type="Gene3D" id="1.20.1730.10">
    <property type="entry name" value="Sodium/glucose cotransporter"/>
    <property type="match status" value="1"/>
</dbReference>
<comment type="caution">
    <text evidence="9">The sequence shown here is derived from an EMBL/GenBank/DDBJ whole genome shotgun (WGS) entry which is preliminary data.</text>
</comment>
<feature type="transmembrane region" description="Helical" evidence="8">
    <location>
        <begin position="75"/>
        <end position="96"/>
    </location>
</feature>
<dbReference type="InterPro" id="IPR050277">
    <property type="entry name" value="Sodium:Solute_Symporter"/>
</dbReference>
<dbReference type="Proteomes" id="UP000602050">
    <property type="component" value="Unassembled WGS sequence"/>
</dbReference>
<dbReference type="PANTHER" id="PTHR48086">
    <property type="entry name" value="SODIUM/PROLINE SYMPORTER-RELATED"/>
    <property type="match status" value="1"/>
</dbReference>
<keyword evidence="4 8" id="KW-0812">Transmembrane</keyword>